<sequence length="416" mass="45990">MKPKVVISTGVGRLHFVETVESLPAGQVDCSVISGWVPSKSMMVILGWLPIYGSNRSLADRLKPRLRFLKTGARVHSLFLPEFERLYRKLLSKIIATDDLDTATKVWELFGKQSIPFLTGDIFHTRSGAGQGGAIAAAKAKGMKVIVDQSLAHPVEMERNLKDLYHAHGIHFELGPDKTFWQLVLKDCEEADILLVNSDYVKQNFVDLGYDPEKIRVSYLGVRQDFKGLKQDYALAEDGVLRLLFTGGFGLRKGANVIIDAVQELEQRGIQCRVEVAGNGIQGQALLEAYPDSIKQRFTFHGFIPQDDLKALLQRADMYVFPSYAEGCAKSAAEAMAAGLPVICTKETGIPSSEVETHCVVERGSVSALVDSIVDLAKNESRRREIGLAGAVLVAERMTWSNYGQELVELYQELTD</sequence>
<evidence type="ECO:0000256" key="1">
    <source>
        <dbReference type="ARBA" id="ARBA00022679"/>
    </source>
</evidence>
<dbReference type="EMBL" id="JARXIC010000027">
    <property type="protein sequence ID" value="MDQ8195590.1"/>
    <property type="molecule type" value="Genomic_DNA"/>
</dbReference>
<proteinExistence type="predicted"/>
<dbReference type="Proteomes" id="UP001243717">
    <property type="component" value="Unassembled WGS sequence"/>
</dbReference>
<dbReference type="EC" id="2.4.-.-" evidence="2"/>
<dbReference type="GO" id="GO:0016757">
    <property type="term" value="F:glycosyltransferase activity"/>
    <property type="evidence" value="ECO:0007669"/>
    <property type="project" value="UniProtKB-KW"/>
</dbReference>
<name>A0ABU1ALB8_9BACT</name>
<comment type="caution">
    <text evidence="2">The sequence shown here is derived from an EMBL/GenBank/DDBJ whole genome shotgun (WGS) entry which is preliminary data.</text>
</comment>
<protein>
    <submittedName>
        <fullName evidence="2">Glycosyltransferase family 4 protein</fullName>
        <ecNumber evidence="2">2.4.-.-</ecNumber>
    </submittedName>
</protein>
<evidence type="ECO:0000313" key="2">
    <source>
        <dbReference type="EMBL" id="MDQ8195590.1"/>
    </source>
</evidence>
<dbReference type="PANTHER" id="PTHR46401:SF2">
    <property type="entry name" value="GLYCOSYLTRANSFERASE WBBK-RELATED"/>
    <property type="match status" value="1"/>
</dbReference>
<reference evidence="2 3" key="1">
    <citation type="submission" date="2023-04" db="EMBL/GenBank/DDBJ databases">
        <title>A novel bacteria isolated from coastal sediment.</title>
        <authorList>
            <person name="Liu X.-J."/>
            <person name="Du Z.-J."/>
        </authorList>
    </citation>
    <scope>NUCLEOTIDE SEQUENCE [LARGE SCALE GENOMIC DNA]</scope>
    <source>
        <strain evidence="2 3">SDUM461004</strain>
    </source>
</reference>
<dbReference type="RefSeq" id="WP_308986040.1">
    <property type="nucleotide sequence ID" value="NZ_JARXIC010000027.1"/>
</dbReference>
<keyword evidence="2" id="KW-0328">Glycosyltransferase</keyword>
<keyword evidence="3" id="KW-1185">Reference proteome</keyword>
<dbReference type="SUPFAM" id="SSF53756">
    <property type="entry name" value="UDP-Glycosyltransferase/glycogen phosphorylase"/>
    <property type="match status" value="1"/>
</dbReference>
<evidence type="ECO:0000313" key="3">
    <source>
        <dbReference type="Proteomes" id="UP001243717"/>
    </source>
</evidence>
<dbReference type="PANTHER" id="PTHR46401">
    <property type="entry name" value="GLYCOSYLTRANSFERASE WBBK-RELATED"/>
    <property type="match status" value="1"/>
</dbReference>
<keyword evidence="1 2" id="KW-0808">Transferase</keyword>
<organism evidence="2 3">
    <name type="scientific">Thalassobacterium sedimentorum</name>
    <dbReference type="NCBI Taxonomy" id="3041258"/>
    <lineage>
        <taxon>Bacteria</taxon>
        <taxon>Pseudomonadati</taxon>
        <taxon>Verrucomicrobiota</taxon>
        <taxon>Opitutia</taxon>
        <taxon>Puniceicoccales</taxon>
        <taxon>Coraliomargaritaceae</taxon>
        <taxon>Thalassobacterium</taxon>
    </lineage>
</organism>
<gene>
    <name evidence="2" type="ORF">QEH59_14245</name>
</gene>
<dbReference type="Pfam" id="PF13692">
    <property type="entry name" value="Glyco_trans_1_4"/>
    <property type="match status" value="1"/>
</dbReference>
<accession>A0ABU1ALB8</accession>
<dbReference type="CDD" id="cd03801">
    <property type="entry name" value="GT4_PimA-like"/>
    <property type="match status" value="1"/>
</dbReference>
<dbReference type="Gene3D" id="3.40.50.2000">
    <property type="entry name" value="Glycogen Phosphorylase B"/>
    <property type="match status" value="2"/>
</dbReference>